<feature type="signal peptide" evidence="2">
    <location>
        <begin position="1"/>
        <end position="18"/>
    </location>
</feature>
<gene>
    <name evidence="3" type="ORF">g.6509</name>
</gene>
<feature type="chain" id="PRO_5008582903" evidence="2">
    <location>
        <begin position="19"/>
        <end position="106"/>
    </location>
</feature>
<proteinExistence type="predicted"/>
<dbReference type="AlphaFoldDB" id="A0A1B6FKG7"/>
<evidence type="ECO:0000313" key="3">
    <source>
        <dbReference type="EMBL" id="JAS50669.1"/>
    </source>
</evidence>
<protein>
    <submittedName>
        <fullName evidence="3">Uncharacterized protein</fullName>
    </submittedName>
</protein>
<feature type="region of interest" description="Disordered" evidence="1">
    <location>
        <begin position="75"/>
        <end position="106"/>
    </location>
</feature>
<accession>A0A1B6FKG7</accession>
<organism evidence="3">
    <name type="scientific">Cuerna arida</name>
    <dbReference type="NCBI Taxonomy" id="1464854"/>
    <lineage>
        <taxon>Eukaryota</taxon>
        <taxon>Metazoa</taxon>
        <taxon>Ecdysozoa</taxon>
        <taxon>Arthropoda</taxon>
        <taxon>Hexapoda</taxon>
        <taxon>Insecta</taxon>
        <taxon>Pterygota</taxon>
        <taxon>Neoptera</taxon>
        <taxon>Paraneoptera</taxon>
        <taxon>Hemiptera</taxon>
        <taxon>Auchenorrhyncha</taxon>
        <taxon>Membracoidea</taxon>
        <taxon>Cicadellidae</taxon>
        <taxon>Cicadellinae</taxon>
        <taxon>Proconiini</taxon>
        <taxon>Cuerna</taxon>
    </lineage>
</organism>
<feature type="non-terminal residue" evidence="3">
    <location>
        <position position="1"/>
    </location>
</feature>
<evidence type="ECO:0000256" key="1">
    <source>
        <dbReference type="SAM" id="MobiDB-lite"/>
    </source>
</evidence>
<feature type="compositionally biased region" description="Basic residues" evidence="1">
    <location>
        <begin position="93"/>
        <end position="106"/>
    </location>
</feature>
<name>A0A1B6FKG7_9HEMI</name>
<dbReference type="EMBL" id="GECZ01019100">
    <property type="protein sequence ID" value="JAS50669.1"/>
    <property type="molecule type" value="Transcribed_RNA"/>
</dbReference>
<reference evidence="3" key="1">
    <citation type="submission" date="2015-11" db="EMBL/GenBank/DDBJ databases">
        <title>De novo transcriptome assembly of four potential Pierce s Disease insect vectors from Arizona vineyards.</title>
        <authorList>
            <person name="Tassone E.E."/>
        </authorList>
    </citation>
    <scope>NUCLEOTIDE SEQUENCE</scope>
</reference>
<keyword evidence="2" id="KW-0732">Signal</keyword>
<evidence type="ECO:0000256" key="2">
    <source>
        <dbReference type="SAM" id="SignalP"/>
    </source>
</evidence>
<sequence length="106" mass="11890">GLVLEVLLILCAFSQIHSLKERSGRRGDVLNSGDVDSQVLFNVDNSRRGSGDGGDRGNVDCEMIMRECKCTGPSDNHKYDVDRNGPVTVRWTRPPRRKPGRRPFSY</sequence>